<evidence type="ECO:0008006" key="3">
    <source>
        <dbReference type="Google" id="ProtNLM"/>
    </source>
</evidence>
<dbReference type="EMBL" id="JAAIKC010000009">
    <property type="protein sequence ID" value="NEW08427.1"/>
    <property type="molecule type" value="Genomic_DNA"/>
</dbReference>
<protein>
    <recommendedName>
        <fullName evidence="3">Carboxypeptidase regulatory-like domain-containing protein</fullName>
    </recommendedName>
</protein>
<evidence type="ECO:0000313" key="2">
    <source>
        <dbReference type="EMBL" id="NEW08427.1"/>
    </source>
</evidence>
<comment type="caution">
    <text evidence="2">The sequence shown here is derived from an EMBL/GenBank/DDBJ whole genome shotgun (WGS) entry which is preliminary data.</text>
</comment>
<reference evidence="2" key="1">
    <citation type="submission" date="2020-02" db="EMBL/GenBank/DDBJ databases">
        <authorList>
            <person name="Shen X.-R."/>
            <person name="Zhang Y.-X."/>
        </authorList>
    </citation>
    <scope>NUCLEOTIDE SEQUENCE</scope>
    <source>
        <strain evidence="2">SYP-B3998</strain>
    </source>
</reference>
<feature type="signal peptide" evidence="1">
    <location>
        <begin position="1"/>
        <end position="24"/>
    </location>
</feature>
<dbReference type="AlphaFoldDB" id="A0A6G4A449"/>
<keyword evidence="1" id="KW-0732">Signal</keyword>
<accession>A0A6G4A449</accession>
<evidence type="ECO:0000256" key="1">
    <source>
        <dbReference type="SAM" id="SignalP"/>
    </source>
</evidence>
<gene>
    <name evidence="2" type="ORF">GK047_20730</name>
</gene>
<proteinExistence type="predicted"/>
<dbReference type="RefSeq" id="WP_163951207.1">
    <property type="nucleotide sequence ID" value="NZ_JAAIKC010000009.1"/>
</dbReference>
<name>A0A6G4A449_9BACL</name>
<feature type="chain" id="PRO_5038491736" description="Carboxypeptidase regulatory-like domain-containing protein" evidence="1">
    <location>
        <begin position="25"/>
        <end position="115"/>
    </location>
</feature>
<sequence>MRKRAITILLLCLAIFSVLPLATASASTSSVQIHGQGTLHFSGNLYGGTPGLYGPEGSFKVTNSSGQVVFSDYRATSSSPGYFSFSVPNLPLDTYTITGKGETPNTSVTFYQPSF</sequence>
<organism evidence="2">
    <name type="scientific">Paenibacillus sp. SYP-B3998</name>
    <dbReference type="NCBI Taxonomy" id="2678564"/>
    <lineage>
        <taxon>Bacteria</taxon>
        <taxon>Bacillati</taxon>
        <taxon>Bacillota</taxon>
        <taxon>Bacilli</taxon>
        <taxon>Bacillales</taxon>
        <taxon>Paenibacillaceae</taxon>
        <taxon>Paenibacillus</taxon>
    </lineage>
</organism>